<gene>
    <name evidence="2" type="ORF">AOZ06_36355</name>
</gene>
<accession>A0A0N9I9J0</accession>
<keyword evidence="3" id="KW-1185">Reference proteome</keyword>
<feature type="transmembrane region" description="Helical" evidence="1">
    <location>
        <begin position="89"/>
        <end position="107"/>
    </location>
</feature>
<evidence type="ECO:0000256" key="1">
    <source>
        <dbReference type="SAM" id="Phobius"/>
    </source>
</evidence>
<keyword evidence="1" id="KW-0812">Transmembrane</keyword>
<evidence type="ECO:0000313" key="3">
    <source>
        <dbReference type="Proteomes" id="UP000063699"/>
    </source>
</evidence>
<keyword evidence="1" id="KW-0472">Membrane</keyword>
<sequence length="135" mass="14544">MPRWIASISPSSDALDGLDRAQRLRVVRTVRRGEAADSLELANPLVAYASASLRWHASMRVLRIVSLVLVVCGAVLVLLGSVGEGDLDWLDVAPVAVVAALVAYFVVDARRQVLVEQSMRATENRWGLGSGPVKP</sequence>
<dbReference type="AlphaFoldDB" id="A0A0N9I9J0"/>
<evidence type="ECO:0000313" key="2">
    <source>
        <dbReference type="EMBL" id="ALG11619.1"/>
    </source>
</evidence>
<dbReference type="RefSeq" id="WP_054293520.1">
    <property type="nucleotide sequence ID" value="NZ_CP012752.1"/>
</dbReference>
<reference evidence="2 3" key="1">
    <citation type="submission" date="2015-07" db="EMBL/GenBank/DDBJ databases">
        <title>Genome sequencing of Kibdelosporangium phytohabitans.</title>
        <authorList>
            <person name="Qin S."/>
            <person name="Xing K."/>
        </authorList>
    </citation>
    <scope>NUCLEOTIDE SEQUENCE [LARGE SCALE GENOMIC DNA]</scope>
    <source>
        <strain evidence="2 3">KLBMP1111</strain>
    </source>
</reference>
<name>A0A0N9I9J0_9PSEU</name>
<feature type="transmembrane region" description="Helical" evidence="1">
    <location>
        <begin position="61"/>
        <end position="83"/>
    </location>
</feature>
<dbReference type="EMBL" id="CP012752">
    <property type="protein sequence ID" value="ALG11619.1"/>
    <property type="molecule type" value="Genomic_DNA"/>
</dbReference>
<protein>
    <submittedName>
        <fullName evidence="2">Uncharacterized protein</fullName>
    </submittedName>
</protein>
<organism evidence="2 3">
    <name type="scientific">Kibdelosporangium phytohabitans</name>
    <dbReference type="NCBI Taxonomy" id="860235"/>
    <lineage>
        <taxon>Bacteria</taxon>
        <taxon>Bacillati</taxon>
        <taxon>Actinomycetota</taxon>
        <taxon>Actinomycetes</taxon>
        <taxon>Pseudonocardiales</taxon>
        <taxon>Pseudonocardiaceae</taxon>
        <taxon>Kibdelosporangium</taxon>
    </lineage>
</organism>
<dbReference type="OrthoDB" id="9863700at2"/>
<keyword evidence="1" id="KW-1133">Transmembrane helix</keyword>
<dbReference type="KEGG" id="kphy:AOZ06_36355"/>
<dbReference type="Proteomes" id="UP000063699">
    <property type="component" value="Chromosome"/>
</dbReference>
<proteinExistence type="predicted"/>